<keyword evidence="3 6" id="KW-0812">Transmembrane</keyword>
<gene>
    <name evidence="7" type="ORF">P9850_12445</name>
</gene>
<keyword evidence="4 6" id="KW-1133">Transmembrane helix</keyword>
<feature type="transmembrane region" description="Helical" evidence="6">
    <location>
        <begin position="289"/>
        <end position="309"/>
    </location>
</feature>
<evidence type="ECO:0000256" key="1">
    <source>
        <dbReference type="ARBA" id="ARBA00004651"/>
    </source>
</evidence>
<dbReference type="InterPro" id="IPR024923">
    <property type="entry name" value="PG_synth_SpoVB"/>
</dbReference>
<dbReference type="PANTHER" id="PTHR30250">
    <property type="entry name" value="PST FAMILY PREDICTED COLANIC ACID TRANSPORTER"/>
    <property type="match status" value="1"/>
</dbReference>
<dbReference type="CDD" id="cd13124">
    <property type="entry name" value="MATE_SpoVB_like"/>
    <property type="match status" value="1"/>
</dbReference>
<dbReference type="Pfam" id="PF01943">
    <property type="entry name" value="Polysacc_synt"/>
    <property type="match status" value="1"/>
</dbReference>
<proteinExistence type="predicted"/>
<name>A0ABD5IZ35_9BACL</name>
<feature type="transmembrane region" description="Helical" evidence="6">
    <location>
        <begin position="234"/>
        <end position="257"/>
    </location>
</feature>
<dbReference type="RefSeq" id="WP_066151206.1">
    <property type="nucleotide sequence ID" value="NZ_JARTLI010000028.1"/>
</dbReference>
<evidence type="ECO:0000313" key="8">
    <source>
        <dbReference type="Proteomes" id="UP001339962"/>
    </source>
</evidence>
<feature type="transmembrane region" description="Helical" evidence="6">
    <location>
        <begin position="361"/>
        <end position="383"/>
    </location>
</feature>
<dbReference type="PANTHER" id="PTHR30250:SF29">
    <property type="entry name" value="POLYSACCHARIDE BIOSYNTHESIS PROTEIN C-TERMINAL DOMAIN-CONTAINING PROTEIN"/>
    <property type="match status" value="1"/>
</dbReference>
<evidence type="ECO:0000256" key="2">
    <source>
        <dbReference type="ARBA" id="ARBA00022475"/>
    </source>
</evidence>
<dbReference type="Proteomes" id="UP001339962">
    <property type="component" value="Unassembled WGS sequence"/>
</dbReference>
<evidence type="ECO:0000256" key="6">
    <source>
        <dbReference type="SAM" id="Phobius"/>
    </source>
</evidence>
<feature type="transmembrane region" description="Helical" evidence="6">
    <location>
        <begin position="450"/>
        <end position="471"/>
    </location>
</feature>
<accession>A0ABD5IZ35</accession>
<dbReference type="PIRSF" id="PIRSF038958">
    <property type="entry name" value="PG_synth_SpoVB"/>
    <property type="match status" value="1"/>
</dbReference>
<dbReference type="EMBL" id="JARTLI010000028">
    <property type="protein sequence ID" value="MED5052626.1"/>
    <property type="molecule type" value="Genomic_DNA"/>
</dbReference>
<sequence>MAINGESRNASIWRGATVLAIAAVVTKILSAFYRIPYQNIVGDIGFYIYQQVYPIYAMVIALATYGYPVVISKLVAEQAEEKNEAGIRYVLQVSFWFLAVMGLLCFGVLYVGGGGIARWMGDEKLTPLIRTISFSFLLLPFLSVLRGYFQGKNEMMPTALSQVAEQSVRVATIIICSYLLVKTGHTMYEAGTGAIFGSLTGGFAALLLLSAYWLRSARSLYFYEASRLSAQSVIRYLFVQGLTICIANMALTLTQLADAMSLLSLLMEKGIEEQAAKAFKGVYDRGQPLVQLGTVVATSFSLTLVPLIAGAKKRGDETFILEKIDVTLRVALVVGIGAAFGLAALIRPVNIMLFKNDAGSWPLAILSLSIFFTTMSLTASALLQGIGYEQFAVIGVLIAFISKWLGNLWFVPMFGIAGASWATWLSYIVMFLFLYQVLRKKIGVWFIRKKDVYAVMKAALIMVVSLKLYMWGTQLWGGSRLGATGQALLGVLLGGSVYIIMILRGKLFSPKEIALFPFGEKLRIFLGKIGDEK</sequence>
<protein>
    <submittedName>
        <fullName evidence="7">Polysaccharide biosynthesis protein</fullName>
    </submittedName>
</protein>
<feature type="transmembrane region" description="Helical" evidence="6">
    <location>
        <begin position="194"/>
        <end position="214"/>
    </location>
</feature>
<keyword evidence="2" id="KW-1003">Cell membrane</keyword>
<dbReference type="InterPro" id="IPR002797">
    <property type="entry name" value="Polysacc_synth"/>
</dbReference>
<reference evidence="7 8" key="1">
    <citation type="submission" date="2023-03" db="EMBL/GenBank/DDBJ databases">
        <title>Bacillus Genome Sequencing.</title>
        <authorList>
            <person name="Dunlap C."/>
        </authorList>
    </citation>
    <scope>NUCLEOTIDE SEQUENCE [LARGE SCALE GENOMIC DNA]</scope>
    <source>
        <strain evidence="7 8">NRS-38</strain>
    </source>
</reference>
<evidence type="ECO:0000256" key="5">
    <source>
        <dbReference type="ARBA" id="ARBA00023136"/>
    </source>
</evidence>
<dbReference type="AlphaFoldDB" id="A0ABD5IZ35"/>
<comment type="subcellular location">
    <subcellularLocation>
        <location evidence="1">Cell membrane</location>
        <topology evidence="1">Multi-pass membrane protein</topology>
    </subcellularLocation>
</comment>
<comment type="caution">
    <text evidence="7">The sequence shown here is derived from an EMBL/GenBank/DDBJ whole genome shotgun (WGS) entry which is preliminary data.</text>
</comment>
<organism evidence="7 8">
    <name type="scientific">Anoxybacteroides rupiense</name>
    <dbReference type="NCBI Taxonomy" id="311460"/>
    <lineage>
        <taxon>Bacteria</taxon>
        <taxon>Bacillati</taxon>
        <taxon>Bacillota</taxon>
        <taxon>Bacilli</taxon>
        <taxon>Bacillales</taxon>
        <taxon>Anoxybacillaceae</taxon>
        <taxon>Anoxybacteroides</taxon>
    </lineage>
</organism>
<evidence type="ECO:0000256" key="3">
    <source>
        <dbReference type="ARBA" id="ARBA00022692"/>
    </source>
</evidence>
<feature type="transmembrane region" description="Helical" evidence="6">
    <location>
        <begin position="128"/>
        <end position="149"/>
    </location>
</feature>
<feature type="transmembrane region" description="Helical" evidence="6">
    <location>
        <begin position="95"/>
        <end position="116"/>
    </location>
</feature>
<keyword evidence="5 6" id="KW-0472">Membrane</keyword>
<evidence type="ECO:0000313" key="7">
    <source>
        <dbReference type="EMBL" id="MED5052626.1"/>
    </source>
</evidence>
<feature type="transmembrane region" description="Helical" evidence="6">
    <location>
        <begin position="416"/>
        <end position="438"/>
    </location>
</feature>
<dbReference type="GO" id="GO:0005886">
    <property type="term" value="C:plasma membrane"/>
    <property type="evidence" value="ECO:0007669"/>
    <property type="project" value="UniProtKB-SubCell"/>
</dbReference>
<feature type="transmembrane region" description="Helical" evidence="6">
    <location>
        <begin position="330"/>
        <end position="349"/>
    </location>
</feature>
<evidence type="ECO:0000256" key="4">
    <source>
        <dbReference type="ARBA" id="ARBA00022989"/>
    </source>
</evidence>
<feature type="transmembrane region" description="Helical" evidence="6">
    <location>
        <begin position="12"/>
        <end position="33"/>
    </location>
</feature>
<feature type="transmembrane region" description="Helical" evidence="6">
    <location>
        <begin position="483"/>
        <end position="503"/>
    </location>
</feature>
<feature type="transmembrane region" description="Helical" evidence="6">
    <location>
        <begin position="170"/>
        <end position="188"/>
    </location>
</feature>
<feature type="transmembrane region" description="Helical" evidence="6">
    <location>
        <begin position="390"/>
        <end position="410"/>
    </location>
</feature>
<dbReference type="InterPro" id="IPR050833">
    <property type="entry name" value="Poly_Biosynth_Transport"/>
</dbReference>
<feature type="transmembrane region" description="Helical" evidence="6">
    <location>
        <begin position="53"/>
        <end position="75"/>
    </location>
</feature>